<dbReference type="SUPFAM" id="SSF53474">
    <property type="entry name" value="alpha/beta-Hydrolases"/>
    <property type="match status" value="1"/>
</dbReference>
<reference evidence="3 4" key="1">
    <citation type="submission" date="2020-11" db="EMBL/GenBank/DDBJ databases">
        <title>Streptomyces spirodelae sp. nov., isolated from duckweed.</title>
        <authorList>
            <person name="Saimee Y."/>
            <person name="Duangmal K."/>
        </authorList>
    </citation>
    <scope>NUCLEOTIDE SEQUENCE [LARGE SCALE GENOMIC DNA]</scope>
    <source>
        <strain evidence="3 4">S16-07</strain>
    </source>
</reference>
<sequence>MTQYDMPLAELRAYHPRVTEPEDFDAFWRQTLDATRGHAPRISFEPVDTGLTGIRTWDVTFAGYEGHPIRGWFTAPAGATEPLPLVVQYHGYGAGRGLPHTWGMWPLAGYAHFVMDVRGQGSGVDVGDTPDPDGSPPSQPGFMTRGIAAPETYYYRRVYADAVRGLEAARSHPLADRARTVAVGGSQGGGLALAVAGLVPDLSAVAVDVPFLCHFERALSLAPDGPYLEIVRYLRAHRGAAESALRTLSYVDGVSFAARALPPALFSVALMDRSCPPSTVFAAYNAYAGDDKRIEVYPYNGHEGGGPFQEAAQQRWLARILSPEP</sequence>
<keyword evidence="4" id="KW-1185">Reference proteome</keyword>
<dbReference type="Gene3D" id="3.40.50.1820">
    <property type="entry name" value="alpha/beta hydrolase"/>
    <property type="match status" value="1"/>
</dbReference>
<evidence type="ECO:0000313" key="3">
    <source>
        <dbReference type="EMBL" id="MBO8195136.1"/>
    </source>
</evidence>
<dbReference type="EMBL" id="JADKMA010000168">
    <property type="protein sequence ID" value="MBO8195136.1"/>
    <property type="molecule type" value="Genomic_DNA"/>
</dbReference>
<dbReference type="PANTHER" id="PTHR40111">
    <property type="entry name" value="CEPHALOSPORIN-C DEACETYLASE"/>
    <property type="match status" value="1"/>
</dbReference>
<dbReference type="Pfam" id="PF05448">
    <property type="entry name" value="AXE1"/>
    <property type="match status" value="1"/>
</dbReference>
<feature type="region of interest" description="Disordered" evidence="1">
    <location>
        <begin position="121"/>
        <end position="142"/>
    </location>
</feature>
<dbReference type="InterPro" id="IPR039069">
    <property type="entry name" value="CE7"/>
</dbReference>
<dbReference type="Proteomes" id="UP001519064">
    <property type="component" value="Unassembled WGS sequence"/>
</dbReference>
<dbReference type="PANTHER" id="PTHR40111:SF1">
    <property type="entry name" value="CEPHALOSPORIN-C DEACETYLASE"/>
    <property type="match status" value="1"/>
</dbReference>
<evidence type="ECO:0000259" key="2">
    <source>
        <dbReference type="Pfam" id="PF05448"/>
    </source>
</evidence>
<dbReference type="InterPro" id="IPR008391">
    <property type="entry name" value="AXE1_dom"/>
</dbReference>
<feature type="domain" description="Acetyl xylan esterase" evidence="2">
    <location>
        <begin position="1"/>
        <end position="319"/>
    </location>
</feature>
<comment type="caution">
    <text evidence="3">The sequence shown here is derived from an EMBL/GenBank/DDBJ whole genome shotgun (WGS) entry which is preliminary data.</text>
</comment>
<gene>
    <name evidence="3" type="ORF">ITI46_26290</name>
</gene>
<name>A0ABS3XIL0_9ACTN</name>
<accession>A0ABS3XIL0</accession>
<evidence type="ECO:0000313" key="4">
    <source>
        <dbReference type="Proteomes" id="UP001519064"/>
    </source>
</evidence>
<evidence type="ECO:0000256" key="1">
    <source>
        <dbReference type="SAM" id="MobiDB-lite"/>
    </source>
</evidence>
<protein>
    <submittedName>
        <fullName evidence="3">Acetylxylan esterase</fullName>
    </submittedName>
</protein>
<organism evidence="3 4">
    <name type="scientific">Streptomyces oryzae</name>
    <dbReference type="NCBI Taxonomy" id="1434886"/>
    <lineage>
        <taxon>Bacteria</taxon>
        <taxon>Bacillati</taxon>
        <taxon>Actinomycetota</taxon>
        <taxon>Actinomycetes</taxon>
        <taxon>Kitasatosporales</taxon>
        <taxon>Streptomycetaceae</taxon>
        <taxon>Streptomyces</taxon>
    </lineage>
</organism>
<dbReference type="InterPro" id="IPR029058">
    <property type="entry name" value="AB_hydrolase_fold"/>
</dbReference>
<proteinExistence type="predicted"/>
<dbReference type="RefSeq" id="WP_209242378.1">
    <property type="nucleotide sequence ID" value="NZ_JADKMA010000168.1"/>
</dbReference>